<dbReference type="Gene3D" id="2.30.30.100">
    <property type="match status" value="1"/>
</dbReference>
<keyword evidence="4" id="KW-1185">Reference proteome</keyword>
<sequence>MTEENPFEAPQPATFPPLFQGQEVEGATDPFDKACALAALGCDSGVLVHNVSADRLRAAIVFAPEVPLEQAMAVLCTCGVGFQNALGALAPPEVAVHLGWTGELRVNGGVAGRLRAAASTNDPAAEPDWLVIGLMVDLIPPSEDDPGNQPDSTALYLEGCGDVSPIRLLESWARHTLVWINRLMEEGNQALHAEWRGLVHGMGEDVTIEHNGQTLSGTFLGVDEDFGMLIRDGETTHLVPLSSRLEGSS</sequence>
<dbReference type="Proteomes" id="UP000261704">
    <property type="component" value="Chromosome"/>
</dbReference>
<dbReference type="InterPro" id="IPR028044">
    <property type="entry name" value="DUF4444"/>
</dbReference>
<feature type="domain" description="BPL/LPL catalytic" evidence="2">
    <location>
        <begin position="15"/>
        <end position="196"/>
    </location>
</feature>
<feature type="domain" description="DUF4444" evidence="1">
    <location>
        <begin position="202"/>
        <end position="245"/>
    </location>
</feature>
<dbReference type="KEGG" id="pamo:BAR1_15570"/>
<accession>A0A347UK49</accession>
<dbReference type="InterPro" id="IPR004143">
    <property type="entry name" value="BPL_LPL_catalytic"/>
</dbReference>
<proteinExistence type="predicted"/>
<dbReference type="OrthoDB" id="7657788at2"/>
<dbReference type="Gene3D" id="3.30.930.10">
    <property type="entry name" value="Bira Bifunctional Protein, Domain 2"/>
    <property type="match status" value="1"/>
</dbReference>
<dbReference type="AlphaFoldDB" id="A0A347UK49"/>
<reference evidence="3 4" key="1">
    <citation type="submission" date="2018-09" db="EMBL/GenBank/DDBJ databases">
        <title>Profundibacter amoris BAR1 gen. nov., sp. nov., a new member of the Roseobacter clade isolated at Lokis Castle Vent Field on the Arctic Mid-Oceanic Ridge.</title>
        <authorList>
            <person name="Le Moine Bauer S."/>
            <person name="Sjoeberg A.G."/>
            <person name="L'Haridon S."/>
            <person name="Stokke R."/>
            <person name="Roalkvam I."/>
            <person name="Steen I.H."/>
            <person name="Dahle H."/>
        </authorList>
    </citation>
    <scope>NUCLEOTIDE SEQUENCE [LARGE SCALE GENOMIC DNA]</scope>
    <source>
        <strain evidence="3 4">BAR1</strain>
    </source>
</reference>
<evidence type="ECO:0000313" key="3">
    <source>
        <dbReference type="EMBL" id="AXX99227.1"/>
    </source>
</evidence>
<organism evidence="3 4">
    <name type="scientific">Profundibacter amoris</name>
    <dbReference type="NCBI Taxonomy" id="2171755"/>
    <lineage>
        <taxon>Bacteria</taxon>
        <taxon>Pseudomonadati</taxon>
        <taxon>Pseudomonadota</taxon>
        <taxon>Alphaproteobacteria</taxon>
        <taxon>Rhodobacterales</taxon>
        <taxon>Paracoccaceae</taxon>
        <taxon>Profundibacter</taxon>
    </lineage>
</organism>
<dbReference type="Pfam" id="PF14563">
    <property type="entry name" value="DUF4444"/>
    <property type="match status" value="1"/>
</dbReference>
<gene>
    <name evidence="3" type="ORF">BAR1_15570</name>
</gene>
<dbReference type="InterPro" id="IPR045864">
    <property type="entry name" value="aa-tRNA-synth_II/BPL/LPL"/>
</dbReference>
<name>A0A347UK49_9RHOB</name>
<evidence type="ECO:0000313" key="4">
    <source>
        <dbReference type="Proteomes" id="UP000261704"/>
    </source>
</evidence>
<dbReference type="SUPFAM" id="SSF55681">
    <property type="entry name" value="Class II aaRS and biotin synthetases"/>
    <property type="match status" value="1"/>
</dbReference>
<evidence type="ECO:0000259" key="1">
    <source>
        <dbReference type="Pfam" id="PF14563"/>
    </source>
</evidence>
<dbReference type="EMBL" id="CP032125">
    <property type="protein sequence ID" value="AXX99227.1"/>
    <property type="molecule type" value="Genomic_DNA"/>
</dbReference>
<evidence type="ECO:0000259" key="2">
    <source>
        <dbReference type="Pfam" id="PF16917"/>
    </source>
</evidence>
<dbReference type="RefSeq" id="WP_118943879.1">
    <property type="nucleotide sequence ID" value="NZ_CP032125.1"/>
</dbReference>
<dbReference type="Pfam" id="PF16917">
    <property type="entry name" value="BPL_LplA_LipB_2"/>
    <property type="match status" value="1"/>
</dbReference>
<protein>
    <submittedName>
        <fullName evidence="3">DUF4444 domain-containing protein</fullName>
    </submittedName>
</protein>